<keyword evidence="1 6" id="KW-1277">Toxin-antitoxin system</keyword>
<dbReference type="HAMAP" id="MF_00265">
    <property type="entry name" value="VapC_Nob1"/>
    <property type="match status" value="1"/>
</dbReference>
<dbReference type="InterPro" id="IPR044153">
    <property type="entry name" value="PIN_Pae0151-like"/>
</dbReference>
<dbReference type="Pfam" id="PF01850">
    <property type="entry name" value="PIN"/>
    <property type="match status" value="1"/>
</dbReference>
<evidence type="ECO:0000259" key="7">
    <source>
        <dbReference type="Pfam" id="PF01850"/>
    </source>
</evidence>
<comment type="cofactor">
    <cofactor evidence="6">
        <name>Mg(2+)</name>
        <dbReference type="ChEBI" id="CHEBI:18420"/>
    </cofactor>
</comment>
<feature type="binding site" evidence="6">
    <location>
        <position position="8"/>
    </location>
    <ligand>
        <name>Mg(2+)</name>
        <dbReference type="ChEBI" id="CHEBI:18420"/>
    </ligand>
</feature>
<evidence type="ECO:0000256" key="5">
    <source>
        <dbReference type="ARBA" id="ARBA00022842"/>
    </source>
</evidence>
<evidence type="ECO:0000256" key="1">
    <source>
        <dbReference type="ARBA" id="ARBA00022649"/>
    </source>
</evidence>
<dbReference type="InterPro" id="IPR022907">
    <property type="entry name" value="VapC_family"/>
</dbReference>
<comment type="function">
    <text evidence="6">Toxic component of a toxin-antitoxin (TA) system. An RNase.</text>
</comment>
<keyword evidence="2 6" id="KW-0540">Nuclease</keyword>
<dbReference type="EMBL" id="JBHUCM010000044">
    <property type="protein sequence ID" value="MFD1544698.1"/>
    <property type="molecule type" value="Genomic_DNA"/>
</dbReference>
<keyword evidence="6" id="KW-0800">Toxin</keyword>
<accession>A0ABW4GQE8</accession>
<evidence type="ECO:0000256" key="2">
    <source>
        <dbReference type="ARBA" id="ARBA00022722"/>
    </source>
</evidence>
<comment type="similarity">
    <text evidence="6">Belongs to the PINc/VapC protein family.</text>
</comment>
<dbReference type="InterPro" id="IPR051619">
    <property type="entry name" value="TypeII_TA_RNase_PINc/VapC"/>
</dbReference>
<keyword evidence="5 6" id="KW-0460">Magnesium</keyword>
<keyword evidence="4 6" id="KW-0378">Hydrolase</keyword>
<dbReference type="InterPro" id="IPR002716">
    <property type="entry name" value="PIN_dom"/>
</dbReference>
<feature type="domain" description="PIN" evidence="7">
    <location>
        <begin position="5"/>
        <end position="129"/>
    </location>
</feature>
<gene>
    <name evidence="6" type="primary">vapC</name>
    <name evidence="8" type="ORF">ACFSJ0_47190</name>
</gene>
<dbReference type="CDD" id="cd09873">
    <property type="entry name" value="PIN_Pae0151-like"/>
    <property type="match status" value="1"/>
</dbReference>
<dbReference type="Proteomes" id="UP001597097">
    <property type="component" value="Unassembled WGS sequence"/>
</dbReference>
<protein>
    <recommendedName>
        <fullName evidence="6">Ribonuclease VapC</fullName>
        <shortName evidence="6">RNase VapC</shortName>
        <ecNumber evidence="6">3.1.-.-</ecNumber>
    </recommendedName>
    <alternativeName>
        <fullName evidence="6">Toxin VapC</fullName>
    </alternativeName>
</protein>
<dbReference type="PANTHER" id="PTHR35901">
    <property type="entry name" value="RIBONUCLEASE VAPC3"/>
    <property type="match status" value="1"/>
</dbReference>
<dbReference type="EC" id="3.1.-.-" evidence="6"/>
<keyword evidence="9" id="KW-1185">Reference proteome</keyword>
<organism evidence="8 9">
    <name type="scientific">Nonomuraea guangzhouensis</name>
    <dbReference type="NCBI Taxonomy" id="1291555"/>
    <lineage>
        <taxon>Bacteria</taxon>
        <taxon>Bacillati</taxon>
        <taxon>Actinomycetota</taxon>
        <taxon>Actinomycetes</taxon>
        <taxon>Streptosporangiales</taxon>
        <taxon>Streptosporangiaceae</taxon>
        <taxon>Nonomuraea</taxon>
    </lineage>
</organism>
<keyword evidence="3 6" id="KW-0479">Metal-binding</keyword>
<dbReference type="RefSeq" id="WP_219529427.1">
    <property type="nucleotide sequence ID" value="NZ_JAHKRM010000006.1"/>
</dbReference>
<evidence type="ECO:0000256" key="4">
    <source>
        <dbReference type="ARBA" id="ARBA00022801"/>
    </source>
</evidence>
<evidence type="ECO:0000256" key="3">
    <source>
        <dbReference type="ARBA" id="ARBA00022723"/>
    </source>
</evidence>
<reference evidence="9" key="1">
    <citation type="journal article" date="2019" name="Int. J. Syst. Evol. Microbiol.">
        <title>The Global Catalogue of Microorganisms (GCM) 10K type strain sequencing project: providing services to taxonomists for standard genome sequencing and annotation.</title>
        <authorList>
            <consortium name="The Broad Institute Genomics Platform"/>
            <consortium name="The Broad Institute Genome Sequencing Center for Infectious Disease"/>
            <person name="Wu L."/>
            <person name="Ma J."/>
        </authorList>
    </citation>
    <scope>NUCLEOTIDE SEQUENCE [LARGE SCALE GENOMIC DNA]</scope>
    <source>
        <strain evidence="9">CGMCC 1.15399</strain>
    </source>
</reference>
<dbReference type="PANTHER" id="PTHR35901:SF1">
    <property type="entry name" value="EXONUCLEASE VAPC9"/>
    <property type="match status" value="1"/>
</dbReference>
<evidence type="ECO:0000256" key="6">
    <source>
        <dbReference type="HAMAP-Rule" id="MF_00265"/>
    </source>
</evidence>
<comment type="caution">
    <text evidence="8">The sequence shown here is derived from an EMBL/GenBank/DDBJ whole genome shotgun (WGS) entry which is preliminary data.</text>
</comment>
<proteinExistence type="inferred from homology"/>
<feature type="binding site" evidence="6">
    <location>
        <position position="106"/>
    </location>
    <ligand>
        <name>Mg(2+)</name>
        <dbReference type="ChEBI" id="CHEBI:18420"/>
    </ligand>
</feature>
<sequence>MADAYVVDTGVFLRWFVDQPGHEHARQIRDDFLHGRVRLETADFARIEVAGVLRKKGLLAGRLSADEFIAAVRIIDELGVRVHPVDADRLEGATALAVRLTLGMYDAVFAQLALDQEIPLLTTDAKLHRALDGVVDTELLKTQALSDHR</sequence>
<name>A0ABW4GQE8_9ACTN</name>
<evidence type="ECO:0000313" key="8">
    <source>
        <dbReference type="EMBL" id="MFD1544698.1"/>
    </source>
</evidence>
<evidence type="ECO:0000313" key="9">
    <source>
        <dbReference type="Proteomes" id="UP001597097"/>
    </source>
</evidence>